<comment type="caution">
    <text evidence="1">The sequence shown here is derived from an EMBL/GenBank/DDBJ whole genome shotgun (WGS) entry which is preliminary data.</text>
</comment>
<accession>A0A822YB24</accession>
<protein>
    <submittedName>
        <fullName evidence="1">Uncharacterized protein</fullName>
    </submittedName>
</protein>
<gene>
    <name evidence="1" type="ORF">HUJ06_029693</name>
</gene>
<evidence type="ECO:0000313" key="1">
    <source>
        <dbReference type="EMBL" id="DAD28225.1"/>
    </source>
</evidence>
<reference evidence="1 2" key="1">
    <citation type="journal article" date="2020" name="Mol. Biol. Evol.">
        <title>Distinct Expression and Methylation Patterns for Genes with Different Fates following a Single Whole-Genome Duplication in Flowering Plants.</title>
        <authorList>
            <person name="Shi T."/>
            <person name="Rahmani R.S."/>
            <person name="Gugger P.F."/>
            <person name="Wang M."/>
            <person name="Li H."/>
            <person name="Zhang Y."/>
            <person name="Li Z."/>
            <person name="Wang Q."/>
            <person name="Van de Peer Y."/>
            <person name="Marchal K."/>
            <person name="Chen J."/>
        </authorList>
    </citation>
    <scope>NUCLEOTIDE SEQUENCE [LARGE SCALE GENOMIC DNA]</scope>
    <source>
        <tissue evidence="1">Leaf</tissue>
    </source>
</reference>
<sequence>MARPHAARIERAWTEAELAKSRIWGELLELGQVIGYRGRLLGSKLECQKAQLLLLLRQKSPI</sequence>
<name>A0A822YB24_NELNU</name>
<proteinExistence type="predicted"/>
<keyword evidence="2" id="KW-1185">Reference proteome</keyword>
<dbReference type="Proteomes" id="UP000607653">
    <property type="component" value="Unassembled WGS sequence"/>
</dbReference>
<dbReference type="EMBL" id="DUZY01000002">
    <property type="protein sequence ID" value="DAD28225.1"/>
    <property type="molecule type" value="Genomic_DNA"/>
</dbReference>
<organism evidence="1 2">
    <name type="scientific">Nelumbo nucifera</name>
    <name type="common">Sacred lotus</name>
    <dbReference type="NCBI Taxonomy" id="4432"/>
    <lineage>
        <taxon>Eukaryota</taxon>
        <taxon>Viridiplantae</taxon>
        <taxon>Streptophyta</taxon>
        <taxon>Embryophyta</taxon>
        <taxon>Tracheophyta</taxon>
        <taxon>Spermatophyta</taxon>
        <taxon>Magnoliopsida</taxon>
        <taxon>Proteales</taxon>
        <taxon>Nelumbonaceae</taxon>
        <taxon>Nelumbo</taxon>
    </lineage>
</organism>
<evidence type="ECO:0000313" key="2">
    <source>
        <dbReference type="Proteomes" id="UP000607653"/>
    </source>
</evidence>
<dbReference type="AlphaFoldDB" id="A0A822YB24"/>